<dbReference type="Proteomes" id="UP000724874">
    <property type="component" value="Unassembled WGS sequence"/>
</dbReference>
<name>A0A9P5TEP0_GYMJU</name>
<reference evidence="3" key="1">
    <citation type="submission" date="2020-11" db="EMBL/GenBank/DDBJ databases">
        <authorList>
            <consortium name="DOE Joint Genome Institute"/>
            <person name="Ahrendt S."/>
            <person name="Riley R."/>
            <person name="Andreopoulos W."/>
            <person name="LaButti K."/>
            <person name="Pangilinan J."/>
            <person name="Ruiz-duenas F.J."/>
            <person name="Barrasa J.M."/>
            <person name="Sanchez-Garcia M."/>
            <person name="Camarero S."/>
            <person name="Miyauchi S."/>
            <person name="Serrano A."/>
            <person name="Linde D."/>
            <person name="Babiker R."/>
            <person name="Drula E."/>
            <person name="Ayuso-Fernandez I."/>
            <person name="Pacheco R."/>
            <person name="Padilla G."/>
            <person name="Ferreira P."/>
            <person name="Barriuso J."/>
            <person name="Kellner H."/>
            <person name="Castanera R."/>
            <person name="Alfaro M."/>
            <person name="Ramirez L."/>
            <person name="Pisabarro A.G."/>
            <person name="Kuo A."/>
            <person name="Tritt A."/>
            <person name="Lipzen A."/>
            <person name="He G."/>
            <person name="Yan M."/>
            <person name="Ng V."/>
            <person name="Cullen D."/>
            <person name="Martin F."/>
            <person name="Rosso M.-N."/>
            <person name="Henrissat B."/>
            <person name="Hibbett D."/>
            <person name="Martinez A.T."/>
            <person name="Grigoriev I.V."/>
        </authorList>
    </citation>
    <scope>NUCLEOTIDE SEQUENCE</scope>
    <source>
        <strain evidence="3">AH 44721</strain>
    </source>
</reference>
<keyword evidence="2" id="KW-0812">Transmembrane</keyword>
<sequence>MTSALAGIINGGLSGSFVQAALTSSNAALYMKSPEDKGYALSKSTGRIFKLGVIAAAFTMVAQSSRDSPDFGTENIPPKIKPTPTRSSQGVMNDYYRAVFSASPKGPLIVAFSSENGLDPAIDGDMSGHSNNGNDRRSSRIPLGRDSSSPPNNSAGDESGRSNGSSPPTPPPNFASGNTLLESTSSAKTPFGISGGSPPPPPPPPPPSFTTFGIDDGASTPVSMLLLTILCYIIGAIYIYLQATRRAKHSRTRYQQPRTNPAQKSRYRDPPFKLQSVNRMSSPVSFRITKSATVLGTASEFISLMKQRRL</sequence>
<gene>
    <name evidence="3" type="ORF">CPB84DRAFT_829223</name>
</gene>
<keyword evidence="4" id="KW-1185">Reference proteome</keyword>
<evidence type="ECO:0000256" key="2">
    <source>
        <dbReference type="SAM" id="Phobius"/>
    </source>
</evidence>
<feature type="compositionally biased region" description="Pro residues" evidence="1">
    <location>
        <begin position="197"/>
        <end position="208"/>
    </location>
</feature>
<keyword evidence="2" id="KW-1133">Transmembrane helix</keyword>
<organism evidence="3 4">
    <name type="scientific">Gymnopilus junonius</name>
    <name type="common">Spectacular rustgill mushroom</name>
    <name type="synonym">Gymnopilus spectabilis subsp. junonius</name>
    <dbReference type="NCBI Taxonomy" id="109634"/>
    <lineage>
        <taxon>Eukaryota</taxon>
        <taxon>Fungi</taxon>
        <taxon>Dikarya</taxon>
        <taxon>Basidiomycota</taxon>
        <taxon>Agaricomycotina</taxon>
        <taxon>Agaricomycetes</taxon>
        <taxon>Agaricomycetidae</taxon>
        <taxon>Agaricales</taxon>
        <taxon>Agaricineae</taxon>
        <taxon>Hymenogastraceae</taxon>
        <taxon>Gymnopilus</taxon>
    </lineage>
</organism>
<feature type="region of interest" description="Disordered" evidence="1">
    <location>
        <begin position="120"/>
        <end position="214"/>
    </location>
</feature>
<feature type="region of interest" description="Disordered" evidence="1">
    <location>
        <begin position="249"/>
        <end position="269"/>
    </location>
</feature>
<feature type="compositionally biased region" description="Polar residues" evidence="1">
    <location>
        <begin position="179"/>
        <end position="188"/>
    </location>
</feature>
<evidence type="ECO:0000256" key="1">
    <source>
        <dbReference type="SAM" id="MobiDB-lite"/>
    </source>
</evidence>
<feature type="compositionally biased region" description="Polar residues" evidence="1">
    <location>
        <begin position="146"/>
        <end position="156"/>
    </location>
</feature>
<evidence type="ECO:0000313" key="3">
    <source>
        <dbReference type="EMBL" id="KAF8870752.1"/>
    </source>
</evidence>
<accession>A0A9P5TEP0</accession>
<feature type="transmembrane region" description="Helical" evidence="2">
    <location>
        <begin position="222"/>
        <end position="241"/>
    </location>
</feature>
<dbReference type="AlphaFoldDB" id="A0A9P5TEP0"/>
<feature type="region of interest" description="Disordered" evidence="1">
    <location>
        <begin position="65"/>
        <end position="88"/>
    </location>
</feature>
<proteinExistence type="predicted"/>
<feature type="compositionally biased region" description="Polar residues" evidence="1">
    <location>
        <begin position="253"/>
        <end position="263"/>
    </location>
</feature>
<dbReference type="EMBL" id="JADNYJ010000336">
    <property type="protein sequence ID" value="KAF8870752.1"/>
    <property type="molecule type" value="Genomic_DNA"/>
</dbReference>
<protein>
    <submittedName>
        <fullName evidence="3">Uncharacterized protein</fullName>
    </submittedName>
</protein>
<keyword evidence="2" id="KW-0472">Membrane</keyword>
<comment type="caution">
    <text evidence="3">The sequence shown here is derived from an EMBL/GenBank/DDBJ whole genome shotgun (WGS) entry which is preliminary data.</text>
</comment>
<evidence type="ECO:0000313" key="4">
    <source>
        <dbReference type="Proteomes" id="UP000724874"/>
    </source>
</evidence>